<protein>
    <recommendedName>
        <fullName evidence="5">Homeobox domain-containing protein</fullName>
    </recommendedName>
</protein>
<evidence type="ECO:0000256" key="1">
    <source>
        <dbReference type="ARBA" id="ARBA00004123"/>
    </source>
</evidence>
<sequence length="196" mass="21369">MTFKTRLSTNHDKNRIAKAQVWFQNRRSKERRMKQLSSMGARRHFFRSPRRAMRPLRPGMSPDGLDDSTDMVSGPNSGYSYFSDSGSPGDFGYGAQPGFYDFFPGQHPPDGMGYHLGPGQPPPPTSMEQPLSAVIGPGPVPMGDAPYLSNHSDHLMSQRSSPDSVLSLASDAYGPPRSSSAGFGPPGHPMSETPVW</sequence>
<name>A0AAV6UZW2_9ARAC</name>
<keyword evidence="4" id="KW-1185">Reference proteome</keyword>
<dbReference type="CDD" id="cd00086">
    <property type="entry name" value="homeodomain"/>
    <property type="match status" value="1"/>
</dbReference>
<dbReference type="SUPFAM" id="SSF46689">
    <property type="entry name" value="Homeodomain-like"/>
    <property type="match status" value="1"/>
</dbReference>
<dbReference type="InterPro" id="IPR009057">
    <property type="entry name" value="Homeodomain-like_sf"/>
</dbReference>
<dbReference type="GO" id="GO:0005634">
    <property type="term" value="C:nucleus"/>
    <property type="evidence" value="ECO:0007669"/>
    <property type="project" value="UniProtKB-SubCell"/>
</dbReference>
<accession>A0AAV6UZW2</accession>
<organism evidence="3 4">
    <name type="scientific">Oedothorax gibbosus</name>
    <dbReference type="NCBI Taxonomy" id="931172"/>
    <lineage>
        <taxon>Eukaryota</taxon>
        <taxon>Metazoa</taxon>
        <taxon>Ecdysozoa</taxon>
        <taxon>Arthropoda</taxon>
        <taxon>Chelicerata</taxon>
        <taxon>Arachnida</taxon>
        <taxon>Araneae</taxon>
        <taxon>Araneomorphae</taxon>
        <taxon>Entelegynae</taxon>
        <taxon>Araneoidea</taxon>
        <taxon>Linyphiidae</taxon>
        <taxon>Erigoninae</taxon>
        <taxon>Oedothorax</taxon>
    </lineage>
</organism>
<reference evidence="3 4" key="1">
    <citation type="journal article" date="2022" name="Nat. Ecol. Evol.">
        <title>A masculinizing supergene underlies an exaggerated male reproductive morph in a spider.</title>
        <authorList>
            <person name="Hendrickx F."/>
            <person name="De Corte Z."/>
            <person name="Sonet G."/>
            <person name="Van Belleghem S.M."/>
            <person name="Kostlbacher S."/>
            <person name="Vangestel C."/>
        </authorList>
    </citation>
    <scope>NUCLEOTIDE SEQUENCE [LARGE SCALE GENOMIC DNA]</scope>
    <source>
        <strain evidence="3">W744_W776</strain>
    </source>
</reference>
<dbReference type="EMBL" id="JAFNEN010000200">
    <property type="protein sequence ID" value="KAG8189891.1"/>
    <property type="molecule type" value="Genomic_DNA"/>
</dbReference>
<dbReference type="InterPro" id="IPR001356">
    <property type="entry name" value="HD"/>
</dbReference>
<dbReference type="Proteomes" id="UP000827092">
    <property type="component" value="Unassembled WGS sequence"/>
</dbReference>
<proteinExistence type="predicted"/>
<evidence type="ECO:0000256" key="2">
    <source>
        <dbReference type="SAM" id="MobiDB-lite"/>
    </source>
</evidence>
<gene>
    <name evidence="3" type="ORF">JTE90_018672</name>
</gene>
<dbReference type="AlphaFoldDB" id="A0AAV6UZW2"/>
<feature type="region of interest" description="Disordered" evidence="2">
    <location>
        <begin position="137"/>
        <end position="196"/>
    </location>
</feature>
<comment type="subcellular location">
    <subcellularLocation>
        <location evidence="1">Nucleus</location>
    </subcellularLocation>
</comment>
<evidence type="ECO:0000313" key="3">
    <source>
        <dbReference type="EMBL" id="KAG8189891.1"/>
    </source>
</evidence>
<comment type="caution">
    <text evidence="3">The sequence shown here is derived from an EMBL/GenBank/DDBJ whole genome shotgun (WGS) entry which is preliminary data.</text>
</comment>
<evidence type="ECO:0000313" key="4">
    <source>
        <dbReference type="Proteomes" id="UP000827092"/>
    </source>
</evidence>
<dbReference type="GO" id="GO:0003677">
    <property type="term" value="F:DNA binding"/>
    <property type="evidence" value="ECO:0007669"/>
    <property type="project" value="InterPro"/>
</dbReference>
<evidence type="ECO:0008006" key="5">
    <source>
        <dbReference type="Google" id="ProtNLM"/>
    </source>
</evidence>